<dbReference type="SMART" id="SM00847">
    <property type="entry name" value="HA2"/>
    <property type="match status" value="1"/>
</dbReference>
<organism evidence="8 9">
    <name type="scientific">Paramecium sonneborni</name>
    <dbReference type="NCBI Taxonomy" id="65129"/>
    <lineage>
        <taxon>Eukaryota</taxon>
        <taxon>Sar</taxon>
        <taxon>Alveolata</taxon>
        <taxon>Ciliophora</taxon>
        <taxon>Intramacronucleata</taxon>
        <taxon>Oligohymenophorea</taxon>
        <taxon>Peniculida</taxon>
        <taxon>Parameciidae</taxon>
        <taxon>Paramecium</taxon>
    </lineage>
</organism>
<dbReference type="GO" id="GO:0005524">
    <property type="term" value="F:ATP binding"/>
    <property type="evidence" value="ECO:0007669"/>
    <property type="project" value="UniProtKB-KW"/>
</dbReference>
<dbReference type="EMBL" id="CAJJDN010000003">
    <property type="protein sequence ID" value="CAD8048516.1"/>
    <property type="molecule type" value="Genomic_DNA"/>
</dbReference>
<reference evidence="8" key="1">
    <citation type="submission" date="2021-01" db="EMBL/GenBank/DDBJ databases">
        <authorList>
            <consortium name="Genoscope - CEA"/>
            <person name="William W."/>
        </authorList>
    </citation>
    <scope>NUCLEOTIDE SEQUENCE</scope>
</reference>
<keyword evidence="9" id="KW-1185">Reference proteome</keyword>
<accession>A0A8S1K6B2</accession>
<dbReference type="Pfam" id="PF00271">
    <property type="entry name" value="Helicase_C"/>
    <property type="match status" value="1"/>
</dbReference>
<evidence type="ECO:0000256" key="4">
    <source>
        <dbReference type="ARBA" id="ARBA00022840"/>
    </source>
</evidence>
<keyword evidence="4" id="KW-0067">ATP-binding</keyword>
<dbReference type="CDD" id="cd17917">
    <property type="entry name" value="DEXHc_RHA-like"/>
    <property type="match status" value="1"/>
</dbReference>
<dbReference type="PANTHER" id="PTHR18934:SF221">
    <property type="entry name" value="ATP-DEPENDENT RNA HELICASE DHX34-RELATED"/>
    <property type="match status" value="1"/>
</dbReference>
<evidence type="ECO:0000256" key="3">
    <source>
        <dbReference type="ARBA" id="ARBA00022806"/>
    </source>
</evidence>
<feature type="domain" description="Helicase C-terminal" evidence="7">
    <location>
        <begin position="394"/>
        <end position="571"/>
    </location>
</feature>
<proteinExistence type="predicted"/>
<dbReference type="PROSITE" id="PS51192">
    <property type="entry name" value="HELICASE_ATP_BIND_1"/>
    <property type="match status" value="1"/>
</dbReference>
<evidence type="ECO:0000259" key="6">
    <source>
        <dbReference type="PROSITE" id="PS51192"/>
    </source>
</evidence>
<dbReference type="GO" id="GO:0004386">
    <property type="term" value="F:helicase activity"/>
    <property type="evidence" value="ECO:0007669"/>
    <property type="project" value="UniProtKB-KW"/>
</dbReference>
<name>A0A8S1K6B2_9CILI</name>
<evidence type="ECO:0000256" key="2">
    <source>
        <dbReference type="ARBA" id="ARBA00022801"/>
    </source>
</evidence>
<evidence type="ECO:0000256" key="5">
    <source>
        <dbReference type="SAM" id="Coils"/>
    </source>
</evidence>
<dbReference type="Proteomes" id="UP000692954">
    <property type="component" value="Unassembled WGS sequence"/>
</dbReference>
<dbReference type="InterPro" id="IPR007502">
    <property type="entry name" value="Helicase-assoc_dom"/>
</dbReference>
<keyword evidence="2" id="KW-0378">Hydrolase</keyword>
<feature type="domain" description="Helicase ATP-binding" evidence="6">
    <location>
        <begin position="78"/>
        <end position="250"/>
    </location>
</feature>
<dbReference type="InterPro" id="IPR011545">
    <property type="entry name" value="DEAD/DEAH_box_helicase_dom"/>
</dbReference>
<dbReference type="SMART" id="SM00487">
    <property type="entry name" value="DEXDc"/>
    <property type="match status" value="1"/>
</dbReference>
<protein>
    <recommendedName>
        <fullName evidence="10">RNA helicase</fullName>
    </recommendedName>
</protein>
<dbReference type="PROSITE" id="PS51194">
    <property type="entry name" value="HELICASE_CTER"/>
    <property type="match status" value="1"/>
</dbReference>
<evidence type="ECO:0000259" key="7">
    <source>
        <dbReference type="PROSITE" id="PS51194"/>
    </source>
</evidence>
<dbReference type="OrthoDB" id="66977at2759"/>
<dbReference type="PANTHER" id="PTHR18934">
    <property type="entry name" value="ATP-DEPENDENT RNA HELICASE"/>
    <property type="match status" value="1"/>
</dbReference>
<dbReference type="Pfam" id="PF00270">
    <property type="entry name" value="DEAD"/>
    <property type="match status" value="1"/>
</dbReference>
<keyword evidence="5" id="KW-0175">Coiled coil</keyword>
<evidence type="ECO:0000256" key="1">
    <source>
        <dbReference type="ARBA" id="ARBA00022741"/>
    </source>
</evidence>
<dbReference type="CDD" id="cd18791">
    <property type="entry name" value="SF2_C_RHA"/>
    <property type="match status" value="1"/>
</dbReference>
<sequence>MQQINEEIVVKNEQQVEDMIRKKVRRQNDNLDDFIPLRQKEQEIDIEPIQSLGKRVIKPLRERERKSLPIYNVSHRILDEMQNNQVIVITGGTGCGKSTQVPQMILRHDTNTEFEIPRKVNILCTQPRRLAAKSLAKRVAQELDCQLGTVVGYQVGMDSQISSRQTQIQFVTTGIFLQKLVHDREQVLKDYTHIIMDEVHERDIDIDFCLIIIKNLLKHFKDTKLILMSATICSDKFANYFSKKSINLVDDLNYIQKVDKKYKHIDMTQENDVEIAIKFEGEEDNDIGIEWGQAWKDMERQVKLTQEQRDLEQKQNELREIGQHFLDGEDDQAAPIIKVPMSQKYPIETYYIEEIHSYFNEADTAKIEPHQTLRFQTSLYFQDSPKIQSDSVQAMLQILEFLDSNQIKDTQGMQGAGAVLIFLPGYQEIMDIREEIYLKFGEDRFILIILHSTVSIPKDFDDTHKRKRRLILSTNVAESSITVPDCRFVIDFCLTKEIIYNPKNLTEKLALQYCSKASADQRKGRTGRLFPGTCFRLIPQRIFKEKMTQYSVCEMLRCPLEIIILRLKKLYHLSIDNQNKTEKLEISTLVDLKQIFNDPSRTLQTAIDPPSTKQIENAISNLQMLGALTYPQSQDFNIHITRLGQMMSDMPIDIFLTRFIMYCNIIGCAYEGVTIAAILSQRKNYFLHHFMRSQKLFFNSLYLYDKGNEDDLLIQLRVYQEWEIKFFNILKSTITQQELKRELKRFTNTNITPLEKLYCEQRSIDPKNMREILNVKYELFMRLDQQFKNEPLDLNNTENQLKIKSAFCAAFKQNTFRLSKDERFDKKIKFLKDQGFDYTRTIMLESDNIKFDGVTIQNKEMIKEKIAMIMEQFCDFHQLDRSQKRSEDQLRDILAYSNEQANGRQILPKFHFRTDLQLLTEIKAKSKFTKNWVKNVILMNATIIIEFKEIELQKLKYVLKRLMHECELMKRQSSRKQPLKIPWETFTTSNQVDMINFIETTQSLIFYGCYCRLIHQNKEINCDPDSINFVSLDLNKVLIAYEVQEKDSNKRNSTRQLISIDQNKYLLWSQILAMLFGVQVKLYHNNTKTHFIKAKVDDRDYQFDYFITEDDLQTINSIRQQIKLQILEQSYTDSGIWQKMRQLDKVRQKILYTSDERWKQLFDIELKDEIQSFQESSENKQKRKRIQHFEQDEQKADNLDYMNSIQIIRTDYDSDVPKQFDNEGIKIYVQVQQLYQTWKQNIINTIKKQNFFLRMGNITQICCLECNDYMTIGRTNGLSYISEDSDIRKQLDEESLKWVKQMVMILDVSSFGDYFNISMKVEQIQEFLSDQRIQSIFEKLKLAFKPINYVFITCNSGKHIIGFYPKIKQSKEIVQIGDISKFYIIDQKLKLVYTSMEEEKLMFRKFNIDEIKKKENMAVQQRKLQNLKFTCKCCYVEQRYEEKGYFEGNEQAYSQHIKQESHKKAFEEMQFTII</sequence>
<keyword evidence="1" id="KW-0547">Nucleotide-binding</keyword>
<dbReference type="GO" id="GO:0003723">
    <property type="term" value="F:RNA binding"/>
    <property type="evidence" value="ECO:0007669"/>
    <property type="project" value="TreeGrafter"/>
</dbReference>
<dbReference type="FunFam" id="3.40.50.300:FF:001760">
    <property type="entry name" value="ATP-dependent RNA helicase"/>
    <property type="match status" value="1"/>
</dbReference>
<evidence type="ECO:0000313" key="9">
    <source>
        <dbReference type="Proteomes" id="UP000692954"/>
    </source>
</evidence>
<feature type="coiled-coil region" evidence="5">
    <location>
        <begin position="945"/>
        <end position="972"/>
    </location>
</feature>
<evidence type="ECO:0000313" key="8">
    <source>
        <dbReference type="EMBL" id="CAD8048516.1"/>
    </source>
</evidence>
<dbReference type="GO" id="GO:0016787">
    <property type="term" value="F:hydrolase activity"/>
    <property type="evidence" value="ECO:0007669"/>
    <property type="project" value="UniProtKB-KW"/>
</dbReference>
<gene>
    <name evidence="8" type="ORF">PSON_ATCC_30995.1.T0030266</name>
</gene>
<dbReference type="InterPro" id="IPR001650">
    <property type="entry name" value="Helicase_C-like"/>
</dbReference>
<dbReference type="SMART" id="SM00490">
    <property type="entry name" value="HELICc"/>
    <property type="match status" value="1"/>
</dbReference>
<evidence type="ECO:0008006" key="10">
    <source>
        <dbReference type="Google" id="ProtNLM"/>
    </source>
</evidence>
<keyword evidence="3" id="KW-0347">Helicase</keyword>
<comment type="caution">
    <text evidence="8">The sequence shown here is derived from an EMBL/GenBank/DDBJ whole genome shotgun (WGS) entry which is preliminary data.</text>
</comment>
<dbReference type="InterPro" id="IPR014001">
    <property type="entry name" value="Helicase_ATP-bd"/>
</dbReference>